<dbReference type="KEGG" id="lhb:D1010_06895"/>
<feature type="transmembrane region" description="Helical" evidence="1">
    <location>
        <begin position="196"/>
        <end position="215"/>
    </location>
</feature>
<feature type="transmembrane region" description="Helical" evidence="1">
    <location>
        <begin position="126"/>
        <end position="146"/>
    </location>
</feature>
<evidence type="ECO:0000313" key="3">
    <source>
        <dbReference type="Proteomes" id="UP000326779"/>
    </source>
</evidence>
<dbReference type="InterPro" id="IPR025699">
    <property type="entry name" value="ABC2_memb-like"/>
</dbReference>
<evidence type="ECO:0000256" key="1">
    <source>
        <dbReference type="SAM" id="Phobius"/>
    </source>
</evidence>
<organism evidence="2 3">
    <name type="scientific">Schleiferilactobacillus harbinensis</name>
    <dbReference type="NCBI Taxonomy" id="304207"/>
    <lineage>
        <taxon>Bacteria</taxon>
        <taxon>Bacillati</taxon>
        <taxon>Bacillota</taxon>
        <taxon>Bacilli</taxon>
        <taxon>Lactobacillales</taxon>
        <taxon>Lactobacillaceae</taxon>
        <taxon>Schleiferilactobacillus</taxon>
    </lineage>
</organism>
<feature type="transmembrane region" description="Helical" evidence="1">
    <location>
        <begin position="21"/>
        <end position="38"/>
    </location>
</feature>
<feature type="transmembrane region" description="Helical" evidence="1">
    <location>
        <begin position="44"/>
        <end position="66"/>
    </location>
</feature>
<keyword evidence="1" id="KW-0472">Membrane</keyword>
<dbReference type="AlphaFoldDB" id="A0A5P8M3V5"/>
<name>A0A5P8M3V5_9LACO</name>
<gene>
    <name evidence="2" type="ORF">D1010_06895</name>
</gene>
<dbReference type="RefSeq" id="WP_152260567.1">
    <property type="nucleotide sequence ID" value="NZ_CP045143.1"/>
</dbReference>
<evidence type="ECO:0000313" key="2">
    <source>
        <dbReference type="EMBL" id="QFR23149.1"/>
    </source>
</evidence>
<sequence>MRNAVRIMRLDMRSVNTRSSILFIYLITDLVTVALAFSPMQKTAFLVGFGGLIGGSGACLITPFIASGQRGLDAFYALLPVRRRDVVNGHYLFAVTLGGLLLLNTWLIVIVLHWLRPTLFGADLPILIAFALVGPFMLLLMSSVQYPIVMRIGYEKAPYLIFLPIVAAGLVSGYIAGSSNDLLGPQGVFSARGYPLLGLSLAGGAAVFLVSLLVARRLYGQRDL</sequence>
<dbReference type="Pfam" id="PF13346">
    <property type="entry name" value="ABC2_membrane_5"/>
    <property type="match status" value="1"/>
</dbReference>
<keyword evidence="1" id="KW-1133">Transmembrane helix</keyword>
<dbReference type="EMBL" id="CP045143">
    <property type="protein sequence ID" value="QFR23149.1"/>
    <property type="molecule type" value="Genomic_DNA"/>
</dbReference>
<reference evidence="2 3" key="1">
    <citation type="submission" date="2019-10" db="EMBL/GenBank/DDBJ databases">
        <title>The completed genome of Lactobacillus harbinensis M1.</title>
        <authorList>
            <person name="Zheng Y."/>
        </authorList>
    </citation>
    <scope>NUCLEOTIDE SEQUENCE [LARGE SCALE GENOMIC DNA]</scope>
    <source>
        <strain evidence="2 3">M1</strain>
    </source>
</reference>
<dbReference type="Proteomes" id="UP000326779">
    <property type="component" value="Chromosome"/>
</dbReference>
<feature type="transmembrane region" description="Helical" evidence="1">
    <location>
        <begin position="91"/>
        <end position="114"/>
    </location>
</feature>
<accession>A0A5P8M3V5</accession>
<protein>
    <recommendedName>
        <fullName evidence="4">ABC-2 transporter permease</fullName>
    </recommendedName>
</protein>
<feature type="transmembrane region" description="Helical" evidence="1">
    <location>
        <begin position="158"/>
        <end position="176"/>
    </location>
</feature>
<keyword evidence="1" id="KW-0812">Transmembrane</keyword>
<evidence type="ECO:0008006" key="4">
    <source>
        <dbReference type="Google" id="ProtNLM"/>
    </source>
</evidence>
<proteinExistence type="predicted"/>